<dbReference type="EMBL" id="KP211844">
    <property type="protein sequence ID" value="ANV79627.1"/>
    <property type="molecule type" value="Genomic_DNA"/>
</dbReference>
<name>A0A1B1TBG8_9ARCH</name>
<dbReference type="InterPro" id="IPR013783">
    <property type="entry name" value="Ig-like_fold"/>
</dbReference>
<evidence type="ECO:0008006" key="2">
    <source>
        <dbReference type="Google" id="ProtNLM"/>
    </source>
</evidence>
<dbReference type="Gene3D" id="2.60.40.10">
    <property type="entry name" value="Immunoglobulins"/>
    <property type="match status" value="1"/>
</dbReference>
<proteinExistence type="predicted"/>
<organism evidence="1">
    <name type="scientific">uncultured Poseidoniia archaeon</name>
    <dbReference type="NCBI Taxonomy" id="1697135"/>
    <lineage>
        <taxon>Archaea</taxon>
        <taxon>Methanobacteriati</taxon>
        <taxon>Thermoplasmatota</taxon>
        <taxon>Candidatus Poseidoniia</taxon>
        <taxon>environmental samples</taxon>
    </lineage>
</organism>
<dbReference type="AlphaFoldDB" id="A0A1B1TBG8"/>
<reference evidence="1" key="2">
    <citation type="journal article" date="2015" name="ISME J.">
        <title>A new class of marine Euryarchaeota group II from the Mediterranean deep chlorophyll maximum.</title>
        <authorList>
            <person name="Martin-Cuadrado A.B."/>
            <person name="Garcia-Heredia I."/>
            <person name="Molto A.G."/>
            <person name="Lopez-Ubeda R."/>
            <person name="Kimes N."/>
            <person name="Lopez-Garcia P."/>
            <person name="Moreira D."/>
            <person name="Rodriguez-Valera F."/>
        </authorList>
    </citation>
    <scope>NUCLEOTIDE SEQUENCE</scope>
</reference>
<protein>
    <recommendedName>
        <fullName evidence="2">PKD/Chitinase domain-containing protein</fullName>
    </recommendedName>
</protein>
<reference evidence="1" key="1">
    <citation type="submission" date="2014-11" db="EMBL/GenBank/DDBJ databases">
        <authorList>
            <person name="Zhu J."/>
            <person name="Qi W."/>
            <person name="Song R."/>
        </authorList>
    </citation>
    <scope>NUCLEOTIDE SEQUENCE</scope>
</reference>
<evidence type="ECO:0000313" key="1">
    <source>
        <dbReference type="EMBL" id="ANV79627.1"/>
    </source>
</evidence>
<sequence>MLSREVVVAFRPQARISALALSPNGKITVWSEINGLVCISHKPVDKNGEDLLFWKSEGKVTGLSISNDKIFVLDELFGLVCLNSSGEVIWKSEIKGGGFSLIELDDRFAIIDSLGRLHFVLMDGEIIDLGSKYNSVTKFEKMQKYLITAHENGEVRAILDGETVWQRPSRGELGESITSIGSTSNGNLIIGREGYALVPGEEEALELEIWDISNNSLIRRIDINSRLMVSTNSERGAIFGFDDGKVMELEMGSNGEFVQDMSVLFDCKYPIKSLIFHSDQIICSAWFFIFGYKSNGDLWKVEHQGIPEYIEISNDGEACIFAGEDQNDWTESEPIGKISLKDNLIEIDESELPSWFNDVQEVTQLTSEELYSGEQISQYLTKEEAQQWEETELTTTSESIDELIGALKIDNNVEDKSSIQGTMDIDTDELLSQLDDAIENMAMIPEESILDELNKSIEETEIPVANAGGDQRITAQEDGTAVVILDGTPSYDPQERITVWSWVDSTGREISDIAKLKVKLNIGRYQFELRICDVDGNWNSDNITIIIEK</sequence>
<accession>A0A1B1TBG8</accession>
<dbReference type="InterPro" id="IPR011047">
    <property type="entry name" value="Quinoprotein_ADH-like_sf"/>
</dbReference>
<dbReference type="SUPFAM" id="SSF50998">
    <property type="entry name" value="Quinoprotein alcohol dehydrogenase-like"/>
    <property type="match status" value="1"/>
</dbReference>